<feature type="chain" id="PRO_5002488848" evidence="2">
    <location>
        <begin position="22"/>
        <end position="1459"/>
    </location>
</feature>
<organism evidence="4 5">
    <name type="scientific">Parabacteroides goldsteinii DSM 19448 = WAL 12034</name>
    <dbReference type="NCBI Taxonomy" id="927665"/>
    <lineage>
        <taxon>Bacteria</taxon>
        <taxon>Pseudomonadati</taxon>
        <taxon>Bacteroidota</taxon>
        <taxon>Bacteroidia</taxon>
        <taxon>Bacteroidales</taxon>
        <taxon>Tannerellaceae</taxon>
        <taxon>Parabacteroides</taxon>
    </lineage>
</organism>
<evidence type="ECO:0000313" key="5">
    <source>
        <dbReference type="Proteomes" id="UP000033047"/>
    </source>
</evidence>
<dbReference type="Pfam" id="PF18962">
    <property type="entry name" value="Por_Secre_tail"/>
    <property type="match status" value="1"/>
</dbReference>
<dbReference type="STRING" id="927665.HMPREF1535_03137"/>
<dbReference type="InterPro" id="IPR013783">
    <property type="entry name" value="Ig-like_fold"/>
</dbReference>
<dbReference type="Pfam" id="PF09479">
    <property type="entry name" value="Flg_new"/>
    <property type="match status" value="1"/>
</dbReference>
<name>A0A0F5J7Z7_9BACT</name>
<reference evidence="4 5" key="1">
    <citation type="submission" date="2013-04" db="EMBL/GenBank/DDBJ databases">
        <title>The Genome Sequence of Parabacteroides goldsteinii DSM 19448.</title>
        <authorList>
            <consortium name="The Broad Institute Genomics Platform"/>
            <person name="Earl A."/>
            <person name="Ward D."/>
            <person name="Feldgarden M."/>
            <person name="Gevers D."/>
            <person name="Martens E."/>
            <person name="Sakamoto M."/>
            <person name="Benno Y."/>
            <person name="Song Y."/>
            <person name="Liu C."/>
            <person name="Lee J."/>
            <person name="Bolanos M."/>
            <person name="Vaisanen M.L."/>
            <person name="Finegold S.M."/>
            <person name="Walker B."/>
            <person name="Young S."/>
            <person name="Zeng Q."/>
            <person name="Gargeya S."/>
            <person name="Fitzgerald M."/>
            <person name="Haas B."/>
            <person name="Abouelleil A."/>
            <person name="Allen A.W."/>
            <person name="Alvarado L."/>
            <person name="Arachchi H.M."/>
            <person name="Berlin A.M."/>
            <person name="Chapman S.B."/>
            <person name="Gainer-Dewar J."/>
            <person name="Goldberg J."/>
            <person name="Griggs A."/>
            <person name="Gujja S."/>
            <person name="Hansen M."/>
            <person name="Howarth C."/>
            <person name="Imamovic A."/>
            <person name="Ireland A."/>
            <person name="Larimer J."/>
            <person name="McCowan C."/>
            <person name="Murphy C."/>
            <person name="Pearson M."/>
            <person name="Poon T.W."/>
            <person name="Priest M."/>
            <person name="Roberts A."/>
            <person name="Saif S."/>
            <person name="Shea T."/>
            <person name="Sisk P."/>
            <person name="Sykes S."/>
            <person name="Wortman J."/>
            <person name="Nusbaum C."/>
            <person name="Birren B."/>
        </authorList>
    </citation>
    <scope>NUCLEOTIDE SEQUENCE [LARGE SCALE GENOMIC DNA]</scope>
    <source>
        <strain evidence="4 5">DSM 19448</strain>
    </source>
</reference>
<dbReference type="NCBIfam" id="TIGR04183">
    <property type="entry name" value="Por_Secre_tail"/>
    <property type="match status" value="1"/>
</dbReference>
<gene>
    <name evidence="4" type="ORF">HMPREF1535_03137</name>
</gene>
<proteinExistence type="predicted"/>
<evidence type="ECO:0000256" key="2">
    <source>
        <dbReference type="SAM" id="SignalP"/>
    </source>
</evidence>
<dbReference type="InterPro" id="IPR011050">
    <property type="entry name" value="Pectin_lyase_fold/virulence"/>
</dbReference>
<comment type="caution">
    <text evidence="4">The sequence shown here is derived from an EMBL/GenBank/DDBJ whole genome shotgun (WGS) entry which is preliminary data.</text>
</comment>
<evidence type="ECO:0000313" key="4">
    <source>
        <dbReference type="EMBL" id="KKB53595.1"/>
    </source>
</evidence>
<dbReference type="InterPro" id="IPR036179">
    <property type="entry name" value="Ig-like_dom_sf"/>
</dbReference>
<dbReference type="InterPro" id="IPR012334">
    <property type="entry name" value="Pectin_lyas_fold"/>
</dbReference>
<dbReference type="Gene3D" id="2.60.40.4270">
    <property type="entry name" value="Listeria-Bacteroides repeat domain"/>
    <property type="match status" value="1"/>
</dbReference>
<accession>A0A0F5J7Z7</accession>
<protein>
    <submittedName>
        <fullName evidence="4">Por secretion system C-terminal sorting domain-containing protein</fullName>
    </submittedName>
</protein>
<dbReference type="Gene3D" id="2.60.40.10">
    <property type="entry name" value="Immunoglobulins"/>
    <property type="match status" value="1"/>
</dbReference>
<dbReference type="GO" id="GO:0030313">
    <property type="term" value="C:cell envelope"/>
    <property type="evidence" value="ECO:0007669"/>
    <property type="project" value="UniProtKB-SubCell"/>
</dbReference>
<dbReference type="InterPro" id="IPR013378">
    <property type="entry name" value="InlB-like_B-rpt"/>
</dbReference>
<comment type="subcellular location">
    <subcellularLocation>
        <location evidence="1">Cell envelope</location>
    </subcellularLocation>
</comment>
<evidence type="ECO:0000259" key="3">
    <source>
        <dbReference type="Pfam" id="PF18962"/>
    </source>
</evidence>
<dbReference type="InterPro" id="IPR042229">
    <property type="entry name" value="Listeria/Bacterioides_rpt_sf"/>
</dbReference>
<dbReference type="InterPro" id="IPR026444">
    <property type="entry name" value="Secre_tail"/>
</dbReference>
<dbReference type="HOGENOM" id="CLU_251780_0_0_10"/>
<dbReference type="EMBL" id="AQHV01000014">
    <property type="protein sequence ID" value="KKB53595.1"/>
    <property type="molecule type" value="Genomic_DNA"/>
</dbReference>
<dbReference type="RefSeq" id="WP_046146774.1">
    <property type="nucleotide sequence ID" value="NZ_KQ033913.1"/>
</dbReference>
<dbReference type="Gene3D" id="2.160.20.10">
    <property type="entry name" value="Single-stranded right-handed beta-helix, Pectin lyase-like"/>
    <property type="match status" value="1"/>
</dbReference>
<keyword evidence="2" id="KW-0732">Signal</keyword>
<dbReference type="PATRIC" id="fig|927665.4.peg.3225"/>
<evidence type="ECO:0000256" key="1">
    <source>
        <dbReference type="ARBA" id="ARBA00004196"/>
    </source>
</evidence>
<dbReference type="SUPFAM" id="SSF48726">
    <property type="entry name" value="Immunoglobulin"/>
    <property type="match status" value="1"/>
</dbReference>
<feature type="domain" description="Secretion system C-terminal sorting" evidence="3">
    <location>
        <begin position="1394"/>
        <end position="1458"/>
    </location>
</feature>
<dbReference type="Proteomes" id="UP000033047">
    <property type="component" value="Unassembled WGS sequence"/>
</dbReference>
<sequence length="1459" mass="160603">MKKIVHVLFQLVLWATLPAIAQTSVDVNTVAELKTKVSTATENSVFVLTADFVEDFDTQASSIDLTINSSAKITIDGANQTLKAALNKQHFTANGSGEGTLTIQNLTLTGLVKDSELVGGEFPKDWNPDASNIGGGVTGSFPGELKIINCLFSKMRPPGAGVNVSSKKVTIKESSFISLGITNSYNGGSVIYTRGSTSYEVENCTFAYNYAKGAWANASAIIYITVNVADLISFKNSRFYKNTNNTAVKDGAAGGGVISLKDAYPEKFIVDNCEFVGNEIDSYGELGNTADGGALYFYVHNGGGSYPNRPAVEITNSTFIENTAFDEGGAIALVGQYLLNAQVKNNTFYGNVARGEQRKGSILADGMDGGGAVEVDTKATAVFENNTVIKNNALKGTASSGNAGGGISVYGSGKAALKNNIISGNVSSYSYSGGYPDIYPAITSSSWSSKTGNNVIGESLEDIFGVADPKPIAYGDKKAGDPRWDTANDAFYGVIKTIPILPNDKSLADIQPSGLADDTVDNSTLSELMGKDQNGNPRITTSDGFSDSGAVEILWVRFNANGGNWTGLEANTYAGADYYNQKDGKTSYYYKVINNGGKVSSPTTAPDKLVHPEGKTFVKWVTDDAEEKDWVSSAAVTKNAMYKAIWKENALEVTYHSNFEPDKTYKHSYDEGKVTVATYPATALPIRPNHIFLRWTTNADGTGTAYQPGATFTITENTDLYAQWEPNSILKLQWSVSKTTPEIFEFNDVENNSTTSVMVGTPVYVQIRPIELDYIDYDRWSIEYTATPVDYHYPMEESIAKNLRYDFNKGEAHTLEGTYYYNVSKLILYKDGVEVATYIYRNATCTHTVIIQAKPIAKIPALQWSVSTTTHEQSNFRDVDDQTTTSVNYGTPVFVQIRPIGHEDITFERWDVEYSVTPAEHYYGMNPTVKTERHNFNNREAHTEIGTYVYTVTKLTLYDLYGNKIVETYDYNDSPYRHTIVITDCEDPGPGPGPHGALQWSVSTASNQLQDFRDVDNLTTTSVVKGTPVYVQIRPVGFNNITYDRWEIEYTATPAGYHYPLEEAVPRTERYTFNRGEAHTLVGTYVYTVTKLTLYNGESVALTAYYTEPPYVHTIIIRDGGMIELGDIASHCGSESEFRIPFRLLDPDNILEYSVRFSDEALKAGFTDSDYKDVTPDYLAVPVYQIIGKGVYTGNVYVRKKSDPGLVELHPFEIEMLETTMITKQPQSVYVCDGDAFTLNVEARGLNLTYQWFFNKEAIEGATSATYQAALTSDKEGSYYVDVYGDCGMESSVTVTVRKNGLRVLVKWNEFLYITNPDNEFVRFQWYHDGQKIEKNGTSIYYSVPEGLLGSYFIQAYRADDSHVVSCPITFDTLTQFPVTTVYPTMVQKNSPITVKLGMPGEASETAVIEIYNLNGQLVEKQSTTTVETTIPANMASGSYIVKVTTDSGRTTTHKIIVK</sequence>
<dbReference type="SUPFAM" id="SSF51126">
    <property type="entry name" value="Pectin lyase-like"/>
    <property type="match status" value="1"/>
</dbReference>
<feature type="signal peptide" evidence="2">
    <location>
        <begin position="1"/>
        <end position="21"/>
    </location>
</feature>